<dbReference type="PANTHER" id="PTHR30461:SF23">
    <property type="entry name" value="DNA RECOMBINASE-RELATED"/>
    <property type="match status" value="1"/>
</dbReference>
<feature type="domain" description="Recombinase" evidence="3">
    <location>
        <begin position="163"/>
        <end position="306"/>
    </location>
</feature>
<dbReference type="PROSITE" id="PS51737">
    <property type="entry name" value="RECOMBINASE_DNA_BIND"/>
    <property type="match status" value="1"/>
</dbReference>
<dbReference type="PROSITE" id="PS51736">
    <property type="entry name" value="RECOMBINASES_3"/>
    <property type="match status" value="1"/>
</dbReference>
<dbReference type="SUPFAM" id="SSF53041">
    <property type="entry name" value="Resolvase-like"/>
    <property type="match status" value="1"/>
</dbReference>
<name>A0ABW5U7W4_9RHOB</name>
<keyword evidence="1" id="KW-0175">Coiled coil</keyword>
<reference evidence="5" key="1">
    <citation type="journal article" date="2019" name="Int. J. Syst. Evol. Microbiol.">
        <title>The Global Catalogue of Microorganisms (GCM) 10K type strain sequencing project: providing services to taxonomists for standard genome sequencing and annotation.</title>
        <authorList>
            <consortium name="The Broad Institute Genomics Platform"/>
            <consortium name="The Broad Institute Genome Sequencing Center for Infectious Disease"/>
            <person name="Wu L."/>
            <person name="Ma J."/>
        </authorList>
    </citation>
    <scope>NUCLEOTIDE SEQUENCE [LARGE SCALE GENOMIC DNA]</scope>
    <source>
        <strain evidence="5">TISTR 2562</strain>
    </source>
</reference>
<organism evidence="4 5">
    <name type="scientific">Sulfitobacter aestuarii</name>
    <dbReference type="NCBI Taxonomy" id="2161676"/>
    <lineage>
        <taxon>Bacteria</taxon>
        <taxon>Pseudomonadati</taxon>
        <taxon>Pseudomonadota</taxon>
        <taxon>Alphaproteobacteria</taxon>
        <taxon>Rhodobacterales</taxon>
        <taxon>Roseobacteraceae</taxon>
        <taxon>Sulfitobacter</taxon>
    </lineage>
</organism>
<dbReference type="Pfam" id="PF07508">
    <property type="entry name" value="Recombinase"/>
    <property type="match status" value="1"/>
</dbReference>
<protein>
    <submittedName>
        <fullName evidence="4">Recombinase family protein</fullName>
    </submittedName>
</protein>
<dbReference type="InterPro" id="IPR038109">
    <property type="entry name" value="DNA_bind_recomb_sf"/>
</dbReference>
<evidence type="ECO:0000256" key="1">
    <source>
        <dbReference type="SAM" id="Coils"/>
    </source>
</evidence>
<dbReference type="Pfam" id="PF00239">
    <property type="entry name" value="Resolvase"/>
    <property type="match status" value="1"/>
</dbReference>
<dbReference type="RefSeq" id="WP_386376092.1">
    <property type="nucleotide sequence ID" value="NZ_JBHUMP010000039.1"/>
</dbReference>
<dbReference type="Gene3D" id="3.40.50.1390">
    <property type="entry name" value="Resolvase, N-terminal catalytic domain"/>
    <property type="match status" value="1"/>
</dbReference>
<keyword evidence="5" id="KW-1185">Reference proteome</keyword>
<dbReference type="InterPro" id="IPR011109">
    <property type="entry name" value="DNA_bind_recombinase_dom"/>
</dbReference>
<feature type="coiled-coil region" evidence="1">
    <location>
        <begin position="389"/>
        <end position="427"/>
    </location>
</feature>
<evidence type="ECO:0000313" key="4">
    <source>
        <dbReference type="EMBL" id="MFD2741665.1"/>
    </source>
</evidence>
<dbReference type="InterPro" id="IPR025827">
    <property type="entry name" value="Zn_ribbon_recom_dom"/>
</dbReference>
<proteinExistence type="predicted"/>
<dbReference type="Pfam" id="PF13408">
    <property type="entry name" value="Zn_ribbon_recom"/>
    <property type="match status" value="1"/>
</dbReference>
<dbReference type="Proteomes" id="UP001597474">
    <property type="component" value="Unassembled WGS sequence"/>
</dbReference>
<dbReference type="EMBL" id="JBHUMP010000039">
    <property type="protein sequence ID" value="MFD2741665.1"/>
    <property type="molecule type" value="Genomic_DNA"/>
</dbReference>
<sequence length="568" mass="62774">MADRQLRIPVMTHPLRTVIYARFSTDMQRDASIEDQIRSCREHAERQGLDVVDVYSDKAVSGASLMRSGVQKLLQGAQDNCFDVVLSEALDRLSRNQADIALIYQKLQFRDVLIETVSEGSISEMHIGLKGTMNSLFLKDLAAKTHRGLKGRALAGKSAGGKAYGYRAVIHYNASGDPIRGERKIDPTEANIVRRIFTDYAAGLSPKKIAEALNAKKIASPSGRGWGASTLHGNRERGTGILNNELYIGRQIWNRLAYIKDPETGRRVSRLKPEAEWVITEIPELRIVDQDLWNAVRARQGAMKVKNTPTAIWDRRRPKTLFSGLMKCGGCGGGFSKVSQTSFGCSTARNKGKTVCDNMATIGQAELERLVLDALQNNLMDQEALAIFCQEYARERNRLQAEASLSRNALEKELAATRKDHAKLVDAIIAGIPAEHVKDRMLALDARRIELEGKVAREADPSPIRIHPSMAESYRENITTLISQLQNPDGMLEAKEALRGLIDRIVLQPTEPSGKLAIHLEGALAGLLMISSDAKRQKGLSGRTQVFEDIDELVLVAGVGFEPTTFRL</sequence>
<dbReference type="PANTHER" id="PTHR30461">
    <property type="entry name" value="DNA-INVERTASE FROM LAMBDOID PROPHAGE"/>
    <property type="match status" value="1"/>
</dbReference>
<evidence type="ECO:0000313" key="5">
    <source>
        <dbReference type="Proteomes" id="UP001597474"/>
    </source>
</evidence>
<evidence type="ECO:0000259" key="3">
    <source>
        <dbReference type="PROSITE" id="PS51737"/>
    </source>
</evidence>
<comment type="caution">
    <text evidence="4">The sequence shown here is derived from an EMBL/GenBank/DDBJ whole genome shotgun (WGS) entry which is preliminary data.</text>
</comment>
<dbReference type="InterPro" id="IPR006119">
    <property type="entry name" value="Resolv_N"/>
</dbReference>
<dbReference type="InterPro" id="IPR050639">
    <property type="entry name" value="SSR_resolvase"/>
</dbReference>
<feature type="domain" description="Resolvase/invertase-type recombinase catalytic" evidence="2">
    <location>
        <begin position="16"/>
        <end position="164"/>
    </location>
</feature>
<dbReference type="InterPro" id="IPR036162">
    <property type="entry name" value="Resolvase-like_N_sf"/>
</dbReference>
<gene>
    <name evidence="4" type="ORF">ACFSUD_19090</name>
</gene>
<accession>A0ABW5U7W4</accession>
<dbReference type="Gene3D" id="3.90.1750.20">
    <property type="entry name" value="Putative Large Serine Recombinase, Chain B, Domain 2"/>
    <property type="match status" value="1"/>
</dbReference>
<dbReference type="SMART" id="SM00857">
    <property type="entry name" value="Resolvase"/>
    <property type="match status" value="1"/>
</dbReference>
<evidence type="ECO:0000259" key="2">
    <source>
        <dbReference type="PROSITE" id="PS51736"/>
    </source>
</evidence>
<dbReference type="CDD" id="cd00338">
    <property type="entry name" value="Ser_Recombinase"/>
    <property type="match status" value="1"/>
</dbReference>